<evidence type="ECO:0000313" key="3">
    <source>
        <dbReference type="Proteomes" id="UP000630660"/>
    </source>
</evidence>
<feature type="non-terminal residue" evidence="2">
    <location>
        <position position="190"/>
    </location>
</feature>
<name>A0A9D5QD63_UNCW3</name>
<dbReference type="GO" id="GO:0016747">
    <property type="term" value="F:acyltransferase activity, transferring groups other than amino-acyl groups"/>
    <property type="evidence" value="ECO:0007669"/>
    <property type="project" value="InterPro"/>
</dbReference>
<dbReference type="EMBL" id="WJKJ01000203">
    <property type="protein sequence ID" value="MBD3364782.1"/>
    <property type="molecule type" value="Genomic_DNA"/>
</dbReference>
<dbReference type="AlphaFoldDB" id="A0A9D5QD63"/>
<dbReference type="CDD" id="cd04301">
    <property type="entry name" value="NAT_SF"/>
    <property type="match status" value="1"/>
</dbReference>
<dbReference type="InterPro" id="IPR000182">
    <property type="entry name" value="GNAT_dom"/>
</dbReference>
<dbReference type="Gene3D" id="3.40.630.30">
    <property type="match status" value="1"/>
</dbReference>
<dbReference type="Pfam" id="PF00583">
    <property type="entry name" value="Acetyltransf_1"/>
    <property type="match status" value="1"/>
</dbReference>
<dbReference type="Proteomes" id="UP000630660">
    <property type="component" value="Unassembled WGS sequence"/>
</dbReference>
<sequence>MRFKVSKIEIRDMQTEDEVFVGSCTHVNETDEWNEVCKRRIEWFHRMYDEKGLRIKVALVDGKHAGFIYLYPIETCPWGPVGKDLMVITCLDAEKVKGQGVGKALMQAAEEEAKKQGKKGICVVGFYWEDMWFMPAEFFKKMGYEEVQRKDNAALFFKKFSDDIQPPRFYESAYEYKPIPGKVVVDLFCT</sequence>
<accession>A0A9D5QD63</accession>
<evidence type="ECO:0000259" key="1">
    <source>
        <dbReference type="PROSITE" id="PS51186"/>
    </source>
</evidence>
<organism evidence="2 3">
    <name type="scientific">candidate division WOR-3 bacterium</name>
    <dbReference type="NCBI Taxonomy" id="2052148"/>
    <lineage>
        <taxon>Bacteria</taxon>
        <taxon>Bacteria division WOR-3</taxon>
    </lineage>
</organism>
<reference evidence="2" key="1">
    <citation type="submission" date="2019-11" db="EMBL/GenBank/DDBJ databases">
        <title>Microbial mats filling the niche in hypersaline microbial mats.</title>
        <authorList>
            <person name="Wong H.L."/>
            <person name="Macleod F.I."/>
            <person name="White R.A. III"/>
            <person name="Burns B.P."/>
        </authorList>
    </citation>
    <scope>NUCLEOTIDE SEQUENCE</scope>
    <source>
        <strain evidence="2">Bin_327</strain>
    </source>
</reference>
<dbReference type="PROSITE" id="PS51186">
    <property type="entry name" value="GNAT"/>
    <property type="match status" value="1"/>
</dbReference>
<dbReference type="SUPFAM" id="SSF55729">
    <property type="entry name" value="Acyl-CoA N-acyltransferases (Nat)"/>
    <property type="match status" value="1"/>
</dbReference>
<comment type="caution">
    <text evidence="2">The sequence shown here is derived from an EMBL/GenBank/DDBJ whole genome shotgun (WGS) entry which is preliminary data.</text>
</comment>
<proteinExistence type="predicted"/>
<feature type="domain" description="N-acetyltransferase" evidence="1">
    <location>
        <begin position="8"/>
        <end position="162"/>
    </location>
</feature>
<dbReference type="InterPro" id="IPR016181">
    <property type="entry name" value="Acyl_CoA_acyltransferase"/>
</dbReference>
<gene>
    <name evidence="2" type="ORF">GF359_06155</name>
</gene>
<protein>
    <submittedName>
        <fullName evidence="2">GNAT family N-acetyltransferase</fullName>
    </submittedName>
</protein>
<evidence type="ECO:0000313" key="2">
    <source>
        <dbReference type="EMBL" id="MBD3364782.1"/>
    </source>
</evidence>